<organism evidence="7 8">
    <name type="scientific">Aphanomyces stellatus</name>
    <dbReference type="NCBI Taxonomy" id="120398"/>
    <lineage>
        <taxon>Eukaryota</taxon>
        <taxon>Sar</taxon>
        <taxon>Stramenopiles</taxon>
        <taxon>Oomycota</taxon>
        <taxon>Saprolegniomycetes</taxon>
        <taxon>Saprolegniales</taxon>
        <taxon>Verrucalvaceae</taxon>
        <taxon>Aphanomyces</taxon>
    </lineage>
</organism>
<reference evidence="6" key="2">
    <citation type="submission" date="2019-06" db="EMBL/GenBank/DDBJ databases">
        <title>Genomics analysis of Aphanomyces spp. identifies a new class of oomycete effector associated with host adaptation.</title>
        <authorList>
            <person name="Gaulin E."/>
        </authorList>
    </citation>
    <scope>NUCLEOTIDE SEQUENCE</scope>
    <source>
        <strain evidence="6">CBS 578.67</strain>
    </source>
</reference>
<comment type="subcellular location">
    <subcellularLocation>
        <location evidence="1">Membrane</location>
    </subcellularLocation>
</comment>
<evidence type="ECO:0000256" key="5">
    <source>
        <dbReference type="ARBA" id="ARBA00023136"/>
    </source>
</evidence>
<evidence type="ECO:0000256" key="3">
    <source>
        <dbReference type="ARBA" id="ARBA00022692"/>
    </source>
</evidence>
<evidence type="ECO:0000256" key="2">
    <source>
        <dbReference type="ARBA" id="ARBA00009160"/>
    </source>
</evidence>
<evidence type="ECO:0000313" key="7">
    <source>
        <dbReference type="EMBL" id="VFT87504.1"/>
    </source>
</evidence>
<accession>A0A485KSF8</accession>
<dbReference type="Pfam" id="PF04930">
    <property type="entry name" value="FUN14"/>
    <property type="match status" value="1"/>
</dbReference>
<name>A0A485KSF8_9STRA</name>
<dbReference type="EMBL" id="VJMH01005221">
    <property type="protein sequence ID" value="KAF0698774.1"/>
    <property type="molecule type" value="Genomic_DNA"/>
</dbReference>
<gene>
    <name evidence="7" type="primary">Aste57867_10632</name>
    <name evidence="6" type="ORF">As57867_010592</name>
    <name evidence="7" type="ORF">ASTE57867_10632</name>
</gene>
<proteinExistence type="inferred from homology"/>
<comment type="similarity">
    <text evidence="2">Belongs to the FUN14 family.</text>
</comment>
<evidence type="ECO:0000256" key="1">
    <source>
        <dbReference type="ARBA" id="ARBA00004370"/>
    </source>
</evidence>
<reference evidence="7 8" key="1">
    <citation type="submission" date="2019-03" db="EMBL/GenBank/DDBJ databases">
        <authorList>
            <person name="Gaulin E."/>
            <person name="Dumas B."/>
        </authorList>
    </citation>
    <scope>NUCLEOTIDE SEQUENCE [LARGE SCALE GENOMIC DNA]</scope>
    <source>
        <strain evidence="7">CBS 568.67</strain>
    </source>
</reference>
<keyword evidence="8" id="KW-1185">Reference proteome</keyword>
<dbReference type="InterPro" id="IPR007014">
    <property type="entry name" value="FUN14"/>
</dbReference>
<evidence type="ECO:0000313" key="8">
    <source>
        <dbReference type="Proteomes" id="UP000332933"/>
    </source>
</evidence>
<evidence type="ECO:0000313" key="6">
    <source>
        <dbReference type="EMBL" id="KAF0698774.1"/>
    </source>
</evidence>
<protein>
    <submittedName>
        <fullName evidence="7">Aste57867_10632 protein</fullName>
    </submittedName>
</protein>
<keyword evidence="4" id="KW-1133">Transmembrane helix</keyword>
<evidence type="ECO:0000256" key="4">
    <source>
        <dbReference type="ARBA" id="ARBA00022989"/>
    </source>
</evidence>
<sequence>MTAMGALGLACASSMSGACILPRMRKALWGNCSCSLSNGWTHQEPCIEHRVPLIQVASFKSDGPDDEKIRGLSDSVFKLGCGTITGIVAGFALKTAAVLTIGVVLGVQVAAAAGYIEFDWKDIKNYFHATYKHEGKTGHVNWTKLEEDLMTLVDPDGENDMKAGDLKKFWDGIVSADRTNIIYSVEFMVGAVLGITWSN</sequence>
<keyword evidence="5" id="KW-0472">Membrane</keyword>
<dbReference type="EMBL" id="CAADRA010005242">
    <property type="protein sequence ID" value="VFT87504.1"/>
    <property type="molecule type" value="Genomic_DNA"/>
</dbReference>
<keyword evidence="3" id="KW-0812">Transmembrane</keyword>
<dbReference type="GO" id="GO:0016020">
    <property type="term" value="C:membrane"/>
    <property type="evidence" value="ECO:0007669"/>
    <property type="project" value="UniProtKB-SubCell"/>
</dbReference>
<dbReference type="Proteomes" id="UP000332933">
    <property type="component" value="Unassembled WGS sequence"/>
</dbReference>
<dbReference type="AlphaFoldDB" id="A0A485KSF8"/>